<keyword evidence="2" id="KW-1185">Reference proteome</keyword>
<dbReference type="AlphaFoldDB" id="A0A0N0MBK0"/>
<dbReference type="RefSeq" id="WP_054208971.1">
    <property type="nucleotide sequence ID" value="NZ_LGSZ01000032.1"/>
</dbReference>
<dbReference type="EMBL" id="LGSZ01000032">
    <property type="protein sequence ID" value="KPH81034.1"/>
    <property type="molecule type" value="Genomic_DNA"/>
</dbReference>
<accession>A0A0N0MBK0</accession>
<dbReference type="Proteomes" id="UP000037822">
    <property type="component" value="Unassembled WGS sequence"/>
</dbReference>
<protein>
    <submittedName>
        <fullName evidence="1">Uncharacterized protein</fullName>
    </submittedName>
</protein>
<evidence type="ECO:0000313" key="2">
    <source>
        <dbReference type="Proteomes" id="UP000037822"/>
    </source>
</evidence>
<organism evidence="1 2">
    <name type="scientific">Bosea vaviloviae</name>
    <dbReference type="NCBI Taxonomy" id="1526658"/>
    <lineage>
        <taxon>Bacteria</taxon>
        <taxon>Pseudomonadati</taxon>
        <taxon>Pseudomonadota</taxon>
        <taxon>Alphaproteobacteria</taxon>
        <taxon>Hyphomicrobiales</taxon>
        <taxon>Boseaceae</taxon>
        <taxon>Bosea</taxon>
    </lineage>
</organism>
<name>A0A0N0MBK0_9HYPH</name>
<evidence type="ECO:0000313" key="1">
    <source>
        <dbReference type="EMBL" id="KPH81034.1"/>
    </source>
</evidence>
<proteinExistence type="predicted"/>
<reference evidence="1 2" key="1">
    <citation type="submission" date="2015-07" db="EMBL/GenBank/DDBJ databases">
        <title>Whole genome sequencing of Bosea vaviloviae isolated from cave pool.</title>
        <authorList>
            <person name="Tan N.E.H."/>
            <person name="Lee Y.P."/>
            <person name="Gan H.M."/>
            <person name="Barton H."/>
            <person name="Savka M.A."/>
        </authorList>
    </citation>
    <scope>NUCLEOTIDE SEQUENCE [LARGE SCALE GENOMIC DNA]</scope>
    <source>
        <strain evidence="1 2">SD260</strain>
    </source>
</reference>
<dbReference type="PATRIC" id="fig|1526658.3.peg.734"/>
<gene>
    <name evidence="1" type="ORF">AE618_10330</name>
</gene>
<sequence>MADTTENLVLTILRDIRKEQADHRTLLLGVVESLRRLETRSDKRMLALETRLGDLRDDLELMLKSELLGSRAHFETVYEHKLEALAERLAAVEIT</sequence>
<comment type="caution">
    <text evidence="1">The sequence shown here is derived from an EMBL/GenBank/DDBJ whole genome shotgun (WGS) entry which is preliminary data.</text>
</comment>
<dbReference type="OrthoDB" id="8373447at2"/>